<accession>A0A1Y1RVB9</accession>
<comment type="subcellular location">
    <subcellularLocation>
        <location evidence="1">Cell membrane</location>
        <topology evidence="1">Multi-pass membrane protein</topology>
    </subcellularLocation>
</comment>
<feature type="transmembrane region" description="Helical" evidence="7">
    <location>
        <begin position="31"/>
        <end position="51"/>
    </location>
</feature>
<reference evidence="10 11" key="1">
    <citation type="submission" date="2017-03" db="EMBL/GenBank/DDBJ databases">
        <title>Draft Genome sequence of Marispirochaeta sp. strain JC444.</title>
        <authorList>
            <person name="Shivani Y."/>
            <person name="Subhash Y."/>
            <person name="Sasikala C."/>
            <person name="Ramana C."/>
        </authorList>
    </citation>
    <scope>NUCLEOTIDE SEQUENCE [LARGE SCALE GENOMIC DNA]</scope>
    <source>
        <strain evidence="10 11">JC444</strain>
    </source>
</reference>
<evidence type="ECO:0000313" key="11">
    <source>
        <dbReference type="Proteomes" id="UP000192343"/>
    </source>
</evidence>
<dbReference type="AlphaFoldDB" id="A0A1Y1RVB9"/>
<dbReference type="Pfam" id="PF12704">
    <property type="entry name" value="MacB_PCD"/>
    <property type="match status" value="1"/>
</dbReference>
<comment type="caution">
    <text evidence="10">The sequence shown here is derived from an EMBL/GenBank/DDBJ whole genome shotgun (WGS) entry which is preliminary data.</text>
</comment>
<keyword evidence="5 7" id="KW-0472">Membrane</keyword>
<dbReference type="Pfam" id="PF02687">
    <property type="entry name" value="FtsX"/>
    <property type="match status" value="1"/>
</dbReference>
<dbReference type="GO" id="GO:0022857">
    <property type="term" value="F:transmembrane transporter activity"/>
    <property type="evidence" value="ECO:0007669"/>
    <property type="project" value="TreeGrafter"/>
</dbReference>
<evidence type="ECO:0000256" key="6">
    <source>
        <dbReference type="ARBA" id="ARBA00038076"/>
    </source>
</evidence>
<gene>
    <name evidence="10" type="ORF">B4O97_16190</name>
</gene>
<feature type="domain" description="ABC3 transporter permease C-terminal" evidence="8">
    <location>
        <begin position="294"/>
        <end position="407"/>
    </location>
</feature>
<keyword evidence="11" id="KW-1185">Reference proteome</keyword>
<name>A0A1Y1RVB9_9SPIO</name>
<evidence type="ECO:0000256" key="2">
    <source>
        <dbReference type="ARBA" id="ARBA00022475"/>
    </source>
</evidence>
<organism evidence="10 11">
    <name type="scientific">Marispirochaeta aestuarii</name>
    <dbReference type="NCBI Taxonomy" id="1963862"/>
    <lineage>
        <taxon>Bacteria</taxon>
        <taxon>Pseudomonadati</taxon>
        <taxon>Spirochaetota</taxon>
        <taxon>Spirochaetia</taxon>
        <taxon>Spirochaetales</taxon>
        <taxon>Spirochaetaceae</taxon>
        <taxon>Marispirochaeta</taxon>
    </lineage>
</organism>
<evidence type="ECO:0008006" key="12">
    <source>
        <dbReference type="Google" id="ProtNLM"/>
    </source>
</evidence>
<evidence type="ECO:0000256" key="4">
    <source>
        <dbReference type="ARBA" id="ARBA00022989"/>
    </source>
</evidence>
<evidence type="ECO:0000256" key="7">
    <source>
        <dbReference type="SAM" id="Phobius"/>
    </source>
</evidence>
<dbReference type="PANTHER" id="PTHR30572:SF4">
    <property type="entry name" value="ABC TRANSPORTER PERMEASE YTRF"/>
    <property type="match status" value="1"/>
</dbReference>
<feature type="domain" description="MacB-like periplasmic core" evidence="9">
    <location>
        <begin position="30"/>
        <end position="252"/>
    </location>
</feature>
<evidence type="ECO:0000259" key="8">
    <source>
        <dbReference type="Pfam" id="PF02687"/>
    </source>
</evidence>
<dbReference type="GO" id="GO:0005886">
    <property type="term" value="C:plasma membrane"/>
    <property type="evidence" value="ECO:0007669"/>
    <property type="project" value="UniProtKB-SubCell"/>
</dbReference>
<evidence type="ECO:0000256" key="5">
    <source>
        <dbReference type="ARBA" id="ARBA00023136"/>
    </source>
</evidence>
<dbReference type="Proteomes" id="UP000192343">
    <property type="component" value="Unassembled WGS sequence"/>
</dbReference>
<feature type="transmembrane region" description="Helical" evidence="7">
    <location>
        <begin position="288"/>
        <end position="315"/>
    </location>
</feature>
<proteinExistence type="inferred from homology"/>
<feature type="transmembrane region" description="Helical" evidence="7">
    <location>
        <begin position="379"/>
        <end position="400"/>
    </location>
</feature>
<evidence type="ECO:0000256" key="1">
    <source>
        <dbReference type="ARBA" id="ARBA00004651"/>
    </source>
</evidence>
<keyword evidence="2" id="KW-1003">Cell membrane</keyword>
<evidence type="ECO:0000313" key="10">
    <source>
        <dbReference type="EMBL" id="ORC32602.1"/>
    </source>
</evidence>
<sequence>MNSSTLRVFRAFRESLVMSLRSIGSNKVRSFLTALGVMIGVAAVIALVALGNGAQLSVQQSLESLGSNLLLVYSGEPRGGSLVRRSTTNITPTLSEDDLNFIRALGPELVVMAAPESSATAQLKYGSVNTVATVIGTGTGYPDIRNFHPVHGQFFSELDVDTRKAVAVIGVQVYRDLFPEGVDPLGQSIRINGINHRVVGIMEEKGSSTSDAAVFIPISTYQRYISGERNYALINVQAASTEVMRDLQRIIENGILSAHRLPGMDSADFYIANQLDLLSTMQGVTETFTVLLGSIAAISLIVGGIGIMNIMLVSVTERTREIGVRMALGARGSDILQQFITEAVIISLIGGLVGIALGVGASWAVSRFGGMAARVSLDSVVLAFGFAFIIGLFFGGYPAFRASRLDPIEALRYE</sequence>
<keyword evidence="4 7" id="KW-1133">Transmembrane helix</keyword>
<dbReference type="OrthoDB" id="9770036at2"/>
<dbReference type="InterPro" id="IPR025857">
    <property type="entry name" value="MacB_PCD"/>
</dbReference>
<feature type="transmembrane region" description="Helical" evidence="7">
    <location>
        <begin position="335"/>
        <end position="359"/>
    </location>
</feature>
<evidence type="ECO:0000259" key="9">
    <source>
        <dbReference type="Pfam" id="PF12704"/>
    </source>
</evidence>
<dbReference type="InterPro" id="IPR003838">
    <property type="entry name" value="ABC3_permease_C"/>
</dbReference>
<protein>
    <recommendedName>
        <fullName evidence="12">Multidrug ABC transporter substrate-binding protein</fullName>
    </recommendedName>
</protein>
<dbReference type="PANTHER" id="PTHR30572">
    <property type="entry name" value="MEMBRANE COMPONENT OF TRANSPORTER-RELATED"/>
    <property type="match status" value="1"/>
</dbReference>
<dbReference type="InterPro" id="IPR050250">
    <property type="entry name" value="Macrolide_Exporter_MacB"/>
</dbReference>
<comment type="similarity">
    <text evidence="6">Belongs to the ABC-4 integral membrane protein family.</text>
</comment>
<evidence type="ECO:0000256" key="3">
    <source>
        <dbReference type="ARBA" id="ARBA00022692"/>
    </source>
</evidence>
<dbReference type="EMBL" id="MWQY01000022">
    <property type="protein sequence ID" value="ORC32602.1"/>
    <property type="molecule type" value="Genomic_DNA"/>
</dbReference>
<keyword evidence="3 7" id="KW-0812">Transmembrane</keyword>
<dbReference type="RefSeq" id="WP_083052433.1">
    <property type="nucleotide sequence ID" value="NZ_CAXXQO010000004.1"/>
</dbReference>
<dbReference type="STRING" id="1963862.B4O97_16190"/>